<dbReference type="InterPro" id="IPR000873">
    <property type="entry name" value="AMP-dep_synth/lig_dom"/>
</dbReference>
<dbReference type="PROSITE" id="PS00455">
    <property type="entry name" value="AMP_BINDING"/>
    <property type="match status" value="1"/>
</dbReference>
<dbReference type="Gene3D" id="3.30.559.10">
    <property type="entry name" value="Chloramphenicol acetyltransferase-like domain"/>
    <property type="match status" value="1"/>
</dbReference>
<name>A0A7W0CSF3_9ACTN</name>
<dbReference type="InterPro" id="IPR010071">
    <property type="entry name" value="AA_adenyl_dom"/>
</dbReference>
<evidence type="ECO:0000313" key="6">
    <source>
        <dbReference type="EMBL" id="MBA2896481.1"/>
    </source>
</evidence>
<dbReference type="EMBL" id="JACDUR010000008">
    <property type="protein sequence ID" value="MBA2896481.1"/>
    <property type="molecule type" value="Genomic_DNA"/>
</dbReference>
<dbReference type="SUPFAM" id="SSF56801">
    <property type="entry name" value="Acetyl-CoA synthetase-like"/>
    <property type="match status" value="1"/>
</dbReference>
<dbReference type="Gene3D" id="1.10.1200.10">
    <property type="entry name" value="ACP-like"/>
    <property type="match status" value="2"/>
</dbReference>
<dbReference type="Proteomes" id="UP000530928">
    <property type="component" value="Unassembled WGS sequence"/>
</dbReference>
<dbReference type="SMART" id="SM00823">
    <property type="entry name" value="PKS_PP"/>
    <property type="match status" value="2"/>
</dbReference>
<protein>
    <submittedName>
        <fullName evidence="6">Amino acid adenylation domain-containing protein</fullName>
    </submittedName>
</protein>
<evidence type="ECO:0000256" key="2">
    <source>
        <dbReference type="ARBA" id="ARBA00022450"/>
    </source>
</evidence>
<dbReference type="InterPro" id="IPR045851">
    <property type="entry name" value="AMP-bd_C_sf"/>
</dbReference>
<sequence>MRSLPDLVLEHAARRPDAPAVRQWEQVVTYGELAAGMRALAGRLGELGVGPDRLVGVCLRRTPSMVTGLLGVLLAGGAFVPLDPDGPPARRAEIVADAGLDVIVVDDETAGSVTAEHLVRVGDVPGSPMSSGCPAGPGHLAYVLHTSGSTGRPKGVMISHAAMSAFAENCGALVGAGHDTRTLGFTSLLFDVSVSELMVTLAAGGTLMLVGEHDRRDAARTQRFAAAHEVTFATLPVPLLPLLDPDGLPSMRVMMTGAEAPGPEQVERWSAGGRRFLNAYGPTEATVCVAAFETGGSWTRPLPFGRAFGGHHLHVVDDDLRPVPPGQPGELLIGGPGLARGYLGRPALTAERFVPDPWGEPGARLYRTGDLVVLQDDGELLFLGRADRQVKIRGQRVEIGEVETVLRAHPQLAHAVVELVEGRLVAFCTPATATAEEVLEHCAQRLTGAMLPSRVVLLPELPLLASGKVDTAALREERALRAPESDLERRVAAIWQRVLGTATAGLDDDFFARGGDSISVMALVAAIRSELDRSVAVEDVYAERTLAGVVRALGRAEPLPHGSAPALTPAQRRLWFLDKLAPDSSAYNIQIVEHLRGPLDAEVLGKALAAVAARHEVLRWRVPDTGGLPYVEVDPPGDAPFMVTTGELDEIVQAEAGHRFELATGPLWRAVLVRRDHDDHVLVLTFHHAVFDGWSQRPLLEDLSRAYRHGPLETPPASFADYAAWRAARDGRRGPADLTWWREHLAGAATVLELPGDRPRPPAQTYSGAMVTRRLAADVSSCARELGVTVPAVLLAGLGELLRRVTGRDDLVIGTPIDDRRHEAFQDLVGFFVEITPLRLRMGEGDSFAERVEAASDELLSALAHPGATLETVVEALALPRDPRRPPLVQVLFNVYNFPPPHLDLPEVAAGSLEAGQPGSPFDLTVYVAERDGGHAVDCVYNTDLFDRSRIETLVAAYAALLEQGTREPSRPVAGLRADGLESLRAGILSPALPERPASRGGTAVTETEQLVAAIWCEVLGRESVGVADNFFDAGGTSMALLVVQDRLTARTGRRPAVVDLFQHTTVRALASYLDGDAGAPLLNRADQRAQARRQRSDQRRKRGRL</sequence>
<dbReference type="GO" id="GO:0043041">
    <property type="term" value="P:amino acid activation for nonribosomal peptide biosynthetic process"/>
    <property type="evidence" value="ECO:0007669"/>
    <property type="project" value="TreeGrafter"/>
</dbReference>
<dbReference type="SUPFAM" id="SSF47336">
    <property type="entry name" value="ACP-like"/>
    <property type="match status" value="2"/>
</dbReference>
<feature type="region of interest" description="Disordered" evidence="4">
    <location>
        <begin position="1084"/>
        <end position="1106"/>
    </location>
</feature>
<dbReference type="PANTHER" id="PTHR45527:SF1">
    <property type="entry name" value="FATTY ACID SYNTHASE"/>
    <property type="match status" value="1"/>
</dbReference>
<dbReference type="CDD" id="cd19531">
    <property type="entry name" value="LCL_NRPS-like"/>
    <property type="match status" value="1"/>
</dbReference>
<dbReference type="GO" id="GO:0031177">
    <property type="term" value="F:phosphopantetheine binding"/>
    <property type="evidence" value="ECO:0007669"/>
    <property type="project" value="InterPro"/>
</dbReference>
<dbReference type="Gene3D" id="3.40.50.12780">
    <property type="entry name" value="N-terminal domain of ligase-like"/>
    <property type="match status" value="1"/>
</dbReference>
<evidence type="ECO:0000256" key="3">
    <source>
        <dbReference type="ARBA" id="ARBA00022553"/>
    </source>
</evidence>
<reference evidence="6 7" key="1">
    <citation type="submission" date="2020-07" db="EMBL/GenBank/DDBJ databases">
        <title>Genomic Encyclopedia of Type Strains, Phase IV (KMG-IV): sequencing the most valuable type-strain genomes for metagenomic binning, comparative biology and taxonomic classification.</title>
        <authorList>
            <person name="Goeker M."/>
        </authorList>
    </citation>
    <scope>NUCLEOTIDE SEQUENCE [LARGE SCALE GENOMIC DNA]</scope>
    <source>
        <strain evidence="6 7">DSM 45533</strain>
    </source>
</reference>
<dbReference type="Gene3D" id="3.30.559.30">
    <property type="entry name" value="Nonribosomal peptide synthetase, condensation domain"/>
    <property type="match status" value="1"/>
</dbReference>
<keyword evidence="7" id="KW-1185">Reference proteome</keyword>
<dbReference type="PROSITE" id="PS50075">
    <property type="entry name" value="CARRIER"/>
    <property type="match status" value="2"/>
</dbReference>
<dbReference type="RefSeq" id="WP_181615145.1">
    <property type="nucleotide sequence ID" value="NZ_BAABAM010000007.1"/>
</dbReference>
<dbReference type="InterPro" id="IPR020806">
    <property type="entry name" value="PKS_PP-bd"/>
</dbReference>
<dbReference type="GO" id="GO:0008610">
    <property type="term" value="P:lipid biosynthetic process"/>
    <property type="evidence" value="ECO:0007669"/>
    <property type="project" value="UniProtKB-ARBA"/>
</dbReference>
<feature type="domain" description="Carrier" evidence="5">
    <location>
        <begin position="482"/>
        <end position="557"/>
    </location>
</feature>
<evidence type="ECO:0000259" key="5">
    <source>
        <dbReference type="PROSITE" id="PS50075"/>
    </source>
</evidence>
<dbReference type="InterPro" id="IPR036736">
    <property type="entry name" value="ACP-like_sf"/>
</dbReference>
<evidence type="ECO:0000256" key="1">
    <source>
        <dbReference type="ARBA" id="ARBA00001957"/>
    </source>
</evidence>
<dbReference type="InterPro" id="IPR025110">
    <property type="entry name" value="AMP-bd_C"/>
</dbReference>
<evidence type="ECO:0000256" key="4">
    <source>
        <dbReference type="SAM" id="MobiDB-lite"/>
    </source>
</evidence>
<dbReference type="InterPro" id="IPR023213">
    <property type="entry name" value="CAT-like_dom_sf"/>
</dbReference>
<comment type="cofactor">
    <cofactor evidence="1">
        <name>pantetheine 4'-phosphate</name>
        <dbReference type="ChEBI" id="CHEBI:47942"/>
    </cofactor>
</comment>
<keyword evidence="2" id="KW-0596">Phosphopantetheine</keyword>
<proteinExistence type="predicted"/>
<dbReference type="PANTHER" id="PTHR45527">
    <property type="entry name" value="NONRIBOSOMAL PEPTIDE SYNTHETASE"/>
    <property type="match status" value="1"/>
</dbReference>
<dbReference type="InterPro" id="IPR042099">
    <property type="entry name" value="ANL_N_sf"/>
</dbReference>
<dbReference type="GO" id="GO:0009239">
    <property type="term" value="P:enterobactin biosynthetic process"/>
    <property type="evidence" value="ECO:0007669"/>
    <property type="project" value="TreeGrafter"/>
</dbReference>
<dbReference type="InterPro" id="IPR009081">
    <property type="entry name" value="PP-bd_ACP"/>
</dbReference>
<organism evidence="6 7">
    <name type="scientific">Nonomuraea soli</name>
    <dbReference type="NCBI Taxonomy" id="1032476"/>
    <lineage>
        <taxon>Bacteria</taxon>
        <taxon>Bacillati</taxon>
        <taxon>Actinomycetota</taxon>
        <taxon>Actinomycetes</taxon>
        <taxon>Streptosporangiales</taxon>
        <taxon>Streptosporangiaceae</taxon>
        <taxon>Nonomuraea</taxon>
    </lineage>
</organism>
<accession>A0A7W0CSF3</accession>
<dbReference type="GO" id="GO:0005829">
    <property type="term" value="C:cytosol"/>
    <property type="evidence" value="ECO:0007669"/>
    <property type="project" value="TreeGrafter"/>
</dbReference>
<dbReference type="Pfam" id="PF00550">
    <property type="entry name" value="PP-binding"/>
    <property type="match status" value="2"/>
</dbReference>
<keyword evidence="3" id="KW-0597">Phosphoprotein</keyword>
<dbReference type="GO" id="GO:0009366">
    <property type="term" value="C:enterobactin synthetase complex"/>
    <property type="evidence" value="ECO:0007669"/>
    <property type="project" value="TreeGrafter"/>
</dbReference>
<dbReference type="Pfam" id="PF00668">
    <property type="entry name" value="Condensation"/>
    <property type="match status" value="1"/>
</dbReference>
<dbReference type="Pfam" id="PF00501">
    <property type="entry name" value="AMP-binding"/>
    <property type="match status" value="1"/>
</dbReference>
<dbReference type="Gene3D" id="3.30.300.30">
    <property type="match status" value="1"/>
</dbReference>
<dbReference type="InterPro" id="IPR001242">
    <property type="entry name" value="Condensation_dom"/>
</dbReference>
<comment type="caution">
    <text evidence="6">The sequence shown here is derived from an EMBL/GenBank/DDBJ whole genome shotgun (WGS) entry which is preliminary data.</text>
</comment>
<dbReference type="InterPro" id="IPR020845">
    <property type="entry name" value="AMP-binding_CS"/>
</dbReference>
<dbReference type="CDD" id="cd05930">
    <property type="entry name" value="A_NRPS"/>
    <property type="match status" value="1"/>
</dbReference>
<dbReference type="AlphaFoldDB" id="A0A7W0CSF3"/>
<feature type="domain" description="Carrier" evidence="5">
    <location>
        <begin position="1003"/>
        <end position="1078"/>
    </location>
</feature>
<dbReference type="SUPFAM" id="SSF52777">
    <property type="entry name" value="CoA-dependent acyltransferases"/>
    <property type="match status" value="2"/>
</dbReference>
<evidence type="ECO:0000313" key="7">
    <source>
        <dbReference type="Proteomes" id="UP000530928"/>
    </source>
</evidence>
<dbReference type="Pfam" id="PF13193">
    <property type="entry name" value="AMP-binding_C"/>
    <property type="match status" value="1"/>
</dbReference>
<gene>
    <name evidence="6" type="ORF">HNR30_007872</name>
</gene>
<dbReference type="NCBIfam" id="TIGR01733">
    <property type="entry name" value="AA-adenyl-dom"/>
    <property type="match status" value="1"/>
</dbReference>
<dbReference type="GO" id="GO:0047527">
    <property type="term" value="F:2,3-dihydroxybenzoate-serine ligase activity"/>
    <property type="evidence" value="ECO:0007669"/>
    <property type="project" value="TreeGrafter"/>
</dbReference>
<feature type="compositionally biased region" description="Basic and acidic residues" evidence="4">
    <location>
        <begin position="1086"/>
        <end position="1098"/>
    </location>
</feature>